<evidence type="ECO:0000313" key="2">
    <source>
        <dbReference type="EMBL" id="ERJ12840.1"/>
    </source>
</evidence>
<dbReference type="STRING" id="1033810.HLPCO_001180"/>
<keyword evidence="1" id="KW-0812">Transmembrane</keyword>
<dbReference type="OrthoDB" id="9816120at2"/>
<organism evidence="2 3">
    <name type="scientific">Haloplasma contractile SSD-17B</name>
    <dbReference type="NCBI Taxonomy" id="1033810"/>
    <lineage>
        <taxon>Bacteria</taxon>
        <taxon>Bacillati</taxon>
        <taxon>Mycoplasmatota</taxon>
        <taxon>Mollicutes</taxon>
        <taxon>Haloplasmatales</taxon>
        <taxon>Haloplasmataceae</taxon>
        <taxon>Haloplasma</taxon>
    </lineage>
</organism>
<dbReference type="RefSeq" id="WP_008825747.1">
    <property type="nucleotide sequence ID" value="NZ_AFNU02000003.1"/>
</dbReference>
<dbReference type="SUPFAM" id="SSF69318">
    <property type="entry name" value="Integrin alpha N-terminal domain"/>
    <property type="match status" value="1"/>
</dbReference>
<reference evidence="2 3" key="2">
    <citation type="journal article" date="2013" name="PLoS ONE">
        <title>INDIGO - INtegrated Data Warehouse of MIcrobial GenOmes with Examples from the Red Sea Extremophiles.</title>
        <authorList>
            <person name="Alam I."/>
            <person name="Antunes A."/>
            <person name="Kamau A.A."/>
            <person name="Ba Alawi W."/>
            <person name="Kalkatawi M."/>
            <person name="Stingl U."/>
            <person name="Bajic V.B."/>
        </authorList>
    </citation>
    <scope>NUCLEOTIDE SEQUENCE [LARGE SCALE GENOMIC DNA]</scope>
    <source>
        <strain evidence="2 3">SSD-17B</strain>
    </source>
</reference>
<keyword evidence="3" id="KW-1185">Reference proteome</keyword>
<dbReference type="AlphaFoldDB" id="F7Q1C3"/>
<evidence type="ECO:0000256" key="1">
    <source>
        <dbReference type="SAM" id="Phobius"/>
    </source>
</evidence>
<name>F7Q1C3_9MOLU</name>
<sequence>MKAIKLVSISFVLGLFTFILLTQLGETTVKGTQANVSTELSSHVFDTSEITIDNIQYTALLNSEGIQIIDTTGFLIKKIDYPESVVSIIESNHIRDAISETGILNKDIIDLKLKTIEDIDNKGFSDFLIIIRSRRVKEFNKLVTINYESSNVIWEYNPTIQSSKLCRFSTYCEEPVDLIQVELRDEDIYVISGYKMEQINLKTGDTKKQFHYKNNIWRFEFISDVNKDGIDDLALAVQPTNIIFIDGNTFNQLKELKVAKDLKLTKLKTIKLNVRELEFLPKQNRLLAASEDGNVYEIDVHENKIINKIQLFSTEQLIPHYSDLKYSNKRSNLESYRVGDIEYFLSGINAPVTFELENISSIDKDRLDDYIVEWKMSDQNLTSSKKMGQFRIQKTNAEPVVFEQADFQFKKGDFIVYRGFGHLNLWDLEENRHILVSEYKIHPGTVLKSHTNGMIMIDPKPKVTQLSVDFLPSLQPNWLIDSKEIKQEELLVSDEYFVKVEQRLIYNDIISYFALYNKEFELIKTHQTESGTYFLHKYLSDDNFFIVEANDYNQILTTKRYNNSTGDLVDERTFDYNNYNNHQSSEPKNDLEFDAISYHDVNNDHVNELLIVVTYNDGFDTGNRQSHYLIYDLVNANVLVDNSSDVKIANHYKIHDDVNNDGYKELLTHELKSYFFYDRTVLDFNLHKTSEGDLFNEENTLFKSIDIPYGNYEFIKEVDLNNDGYDEFIMNFSDFVYTHKKALYIFDYKNENLVKVGDFNNNDYRIEDLDEDGTIDIITIEPKSLVSSELAIHNYSNGGVITPYTYTIDGFYSETPTEQYTIYDYNKDGVKDLIFSTYDEHHNIGLDIIDFKLKQNIKTKTYNIYSHQSTEEMGENLTYSKIQLSLLNDLPYFIVETPAASFETSEFSYTIKKRIHPIEKQFLLFGPDTLDLEYVYGEEQNKTDRIFYKASDGSMLMKNPINYHNIKSELTGLYDTNYHFKLNQEIDVDRVLVIINDETLKSNSIIEFDQGDFNINLSNGDYNLTFYIYTEEGNCFLYHDTVTIKRENTDSIKYQVVILTIGTIMFAGSSIIIKKYIHK</sequence>
<dbReference type="InParanoid" id="F7Q1C3"/>
<reference evidence="2 3" key="1">
    <citation type="journal article" date="2011" name="J. Bacteriol.">
        <title>Genome sequence of Haloplasma contractile, an unusual contractile bacterium from a deep-sea anoxic brine lake.</title>
        <authorList>
            <person name="Antunes A."/>
            <person name="Alam I."/>
            <person name="El Dorry H."/>
            <person name="Siam R."/>
            <person name="Robertson A."/>
            <person name="Bajic V.B."/>
            <person name="Stingl U."/>
        </authorList>
    </citation>
    <scope>NUCLEOTIDE SEQUENCE [LARGE SCALE GENOMIC DNA]</scope>
    <source>
        <strain evidence="2 3">SSD-17B</strain>
    </source>
</reference>
<gene>
    <name evidence="2" type="ORF">HLPCO_001180</name>
</gene>
<dbReference type="SUPFAM" id="SSF82171">
    <property type="entry name" value="DPP6 N-terminal domain-like"/>
    <property type="match status" value="1"/>
</dbReference>
<accession>F7Q1C3</accession>
<keyword evidence="1" id="KW-1133">Transmembrane helix</keyword>
<comment type="caution">
    <text evidence="2">The sequence shown here is derived from an EMBL/GenBank/DDBJ whole genome shotgun (WGS) entry which is preliminary data.</text>
</comment>
<protein>
    <submittedName>
        <fullName evidence="2">Uncharacterized protein</fullName>
    </submittedName>
</protein>
<proteinExistence type="predicted"/>
<feature type="transmembrane region" description="Helical" evidence="1">
    <location>
        <begin position="1054"/>
        <end position="1073"/>
    </location>
</feature>
<evidence type="ECO:0000313" key="3">
    <source>
        <dbReference type="Proteomes" id="UP000005707"/>
    </source>
</evidence>
<dbReference type="InterPro" id="IPR028994">
    <property type="entry name" value="Integrin_alpha_N"/>
</dbReference>
<keyword evidence="1" id="KW-0472">Membrane</keyword>
<dbReference type="EMBL" id="AFNU02000003">
    <property type="protein sequence ID" value="ERJ12840.1"/>
    <property type="molecule type" value="Genomic_DNA"/>
</dbReference>
<dbReference type="Proteomes" id="UP000005707">
    <property type="component" value="Unassembled WGS sequence"/>
</dbReference>